<feature type="region of interest" description="Disordered" evidence="1">
    <location>
        <begin position="1"/>
        <end position="169"/>
    </location>
</feature>
<feature type="compositionally biased region" description="Basic and acidic residues" evidence="1">
    <location>
        <begin position="57"/>
        <end position="78"/>
    </location>
</feature>
<gene>
    <name evidence="2" type="ORF">OUZ56_032309</name>
</gene>
<evidence type="ECO:0000256" key="1">
    <source>
        <dbReference type="SAM" id="MobiDB-lite"/>
    </source>
</evidence>
<reference evidence="2 3" key="1">
    <citation type="journal article" date="2023" name="Nucleic Acids Res.">
        <title>The hologenome of Daphnia magna reveals possible DNA methylation and microbiome-mediated evolution of the host genome.</title>
        <authorList>
            <person name="Chaturvedi A."/>
            <person name="Li X."/>
            <person name="Dhandapani V."/>
            <person name="Marshall H."/>
            <person name="Kissane S."/>
            <person name="Cuenca-Cambronero M."/>
            <person name="Asole G."/>
            <person name="Calvet F."/>
            <person name="Ruiz-Romero M."/>
            <person name="Marangio P."/>
            <person name="Guigo R."/>
            <person name="Rago D."/>
            <person name="Mirbahai L."/>
            <person name="Eastwood N."/>
            <person name="Colbourne J.K."/>
            <person name="Zhou J."/>
            <person name="Mallon E."/>
            <person name="Orsini L."/>
        </authorList>
    </citation>
    <scope>NUCLEOTIDE SEQUENCE [LARGE SCALE GENOMIC DNA]</scope>
    <source>
        <strain evidence="2">LRV0_1</strain>
    </source>
</reference>
<dbReference type="EMBL" id="JAOYFB010000005">
    <property type="protein sequence ID" value="KAK4017362.1"/>
    <property type="molecule type" value="Genomic_DNA"/>
</dbReference>
<feature type="compositionally biased region" description="Basic residues" evidence="1">
    <location>
        <begin position="20"/>
        <end position="36"/>
    </location>
</feature>
<comment type="caution">
    <text evidence="2">The sequence shown here is derived from an EMBL/GenBank/DDBJ whole genome shotgun (WGS) entry which is preliminary data.</text>
</comment>
<keyword evidence="3" id="KW-1185">Reference proteome</keyword>
<proteinExistence type="predicted"/>
<sequence>MKSVESEEEEYNERLDSGMRIRKITQQRRRKRKKKTTKDWKGDTESGQTWQSVRAMENVDERLDRGIWNQEREGKKLYNETAQNEVDKEKEEQRHGKQRRRKASVDLGFRPTQTAAAELNRMKSRSKRIDHSGTEPGRTKQNKKREEEGKKRGTGRGSGRGDQYQVQEQ</sequence>
<evidence type="ECO:0000313" key="2">
    <source>
        <dbReference type="EMBL" id="KAK4017362.1"/>
    </source>
</evidence>
<feature type="compositionally biased region" description="Acidic residues" evidence="1">
    <location>
        <begin position="1"/>
        <end position="11"/>
    </location>
</feature>
<accession>A0ABQ9ZWT4</accession>
<name>A0ABQ9ZWT4_9CRUS</name>
<evidence type="ECO:0000313" key="3">
    <source>
        <dbReference type="Proteomes" id="UP001234178"/>
    </source>
</evidence>
<feature type="non-terminal residue" evidence="2">
    <location>
        <position position="169"/>
    </location>
</feature>
<dbReference type="Proteomes" id="UP001234178">
    <property type="component" value="Unassembled WGS sequence"/>
</dbReference>
<feature type="compositionally biased region" description="Basic and acidic residues" evidence="1">
    <location>
        <begin position="85"/>
        <end position="95"/>
    </location>
</feature>
<protein>
    <submittedName>
        <fullName evidence="2">Uncharacterized protein</fullName>
    </submittedName>
</protein>
<organism evidence="2 3">
    <name type="scientific">Daphnia magna</name>
    <dbReference type="NCBI Taxonomy" id="35525"/>
    <lineage>
        <taxon>Eukaryota</taxon>
        <taxon>Metazoa</taxon>
        <taxon>Ecdysozoa</taxon>
        <taxon>Arthropoda</taxon>
        <taxon>Crustacea</taxon>
        <taxon>Branchiopoda</taxon>
        <taxon>Diplostraca</taxon>
        <taxon>Cladocera</taxon>
        <taxon>Anomopoda</taxon>
        <taxon>Daphniidae</taxon>
        <taxon>Daphnia</taxon>
    </lineage>
</organism>